<organism evidence="4 5">
    <name type="scientific">Cylindrospermopsis raciborskii CENA302</name>
    <dbReference type="NCBI Taxonomy" id="1170768"/>
    <lineage>
        <taxon>Bacteria</taxon>
        <taxon>Bacillati</taxon>
        <taxon>Cyanobacteriota</taxon>
        <taxon>Cyanophyceae</taxon>
        <taxon>Nostocales</taxon>
        <taxon>Aphanizomenonaceae</taxon>
        <taxon>Cylindrospermopsis</taxon>
    </lineage>
</organism>
<dbReference type="Proteomes" id="UP000190056">
    <property type="component" value="Unassembled WGS sequence"/>
</dbReference>
<feature type="chain" id="PRO_5040548142" description="SLH domain-containing protein" evidence="1">
    <location>
        <begin position="30"/>
        <end position="538"/>
    </location>
</feature>
<evidence type="ECO:0000256" key="2">
    <source>
        <dbReference type="SAM" id="Coils"/>
    </source>
</evidence>
<dbReference type="GO" id="GO:0008643">
    <property type="term" value="P:carbohydrate transport"/>
    <property type="evidence" value="ECO:0007669"/>
    <property type="project" value="InterPro"/>
</dbReference>
<dbReference type="PANTHER" id="PTHR43308">
    <property type="entry name" value="OUTER MEMBRANE PROTEIN ALPHA-RELATED"/>
    <property type="match status" value="1"/>
</dbReference>
<dbReference type="InterPro" id="IPR007049">
    <property type="entry name" value="Carb-sel_porin_OprB"/>
</dbReference>
<dbReference type="InterPro" id="IPR047684">
    <property type="entry name" value="Por_som-like"/>
</dbReference>
<feature type="coiled-coil region" evidence="2">
    <location>
        <begin position="129"/>
        <end position="156"/>
    </location>
</feature>
<dbReference type="PANTHER" id="PTHR43308:SF1">
    <property type="entry name" value="OUTER MEMBRANE PROTEIN ALPHA"/>
    <property type="match status" value="1"/>
</dbReference>
<evidence type="ECO:0000313" key="4">
    <source>
        <dbReference type="EMBL" id="OPH10423.1"/>
    </source>
</evidence>
<evidence type="ECO:0000313" key="5">
    <source>
        <dbReference type="Proteomes" id="UP000190056"/>
    </source>
</evidence>
<proteinExistence type="inferred from homology"/>
<dbReference type="Pfam" id="PF04966">
    <property type="entry name" value="OprB"/>
    <property type="match status" value="1"/>
</dbReference>
<accession>A0A9Q5WAI1</accession>
<dbReference type="Pfam" id="PF00395">
    <property type="entry name" value="SLH"/>
    <property type="match status" value="1"/>
</dbReference>
<dbReference type="NCBIfam" id="NF033921">
    <property type="entry name" value="por_somb"/>
    <property type="match status" value="1"/>
</dbReference>
<feature type="signal peptide" evidence="1">
    <location>
        <begin position="1"/>
        <end position="29"/>
    </location>
</feature>
<dbReference type="PROSITE" id="PS51272">
    <property type="entry name" value="SLH"/>
    <property type="match status" value="1"/>
</dbReference>
<dbReference type="RefSeq" id="WP_071251402.1">
    <property type="nucleotide sequence ID" value="NZ_MTPU01000024.1"/>
</dbReference>
<name>A0A9Q5WAI1_9CYAN</name>
<protein>
    <recommendedName>
        <fullName evidence="3">SLH domain-containing protein</fullName>
    </recommendedName>
</protein>
<sequence length="538" mass="56964">MSNDFVWKSMLVSPAVLGVALLGSGTAIASSTTTEAPHSSSELAQFTPVSQFSDVQTTDWAFQALQSLVERYGCVSGYPNGTFRGKRALSRYEFAAALNSCLGRVNELIATATADMVTKQDLVTIQRLQEEFSAELATLRSRVDTVEERTAQLETNQFSTTTKLKGEAIFVLTDSSGNDSAPGETVLQNRVRLNLQSSFTGKDVLDTRLTAGNAQGFGDTGETKQTFEIGKTNPANNVELDQLTYQTPLGRARIYLAATGGEHSDYVRVNNPYFSDKNDGGALSTFTAENPIYRIGGGSGVAVNIPLGAGGSVVKSSSLSIGYLASGNRTSGAENPASGGGLFDGNYAALGQLNFNLSNRLALAATYVHGYHGVGSTLFDSGRDNGAVVGTPQANSLGRSALTGSQISASSSNSYGLSAAFHPTNKLAITGFISYHDITGFGVDDDYEAWSYGMGVALPDLGKKGNVLGIFGGAQPYSFNNHGGVGNRNIPYQIEGFYRYQVSDHISVTPGLVWVPAIGQNDNQPDTFIGTLRTKFSF</sequence>
<comment type="similarity">
    <text evidence="1">Belongs to the OprB family.</text>
</comment>
<dbReference type="AlphaFoldDB" id="A0A9Q5WAI1"/>
<feature type="domain" description="SLH" evidence="3">
    <location>
        <begin position="48"/>
        <end position="112"/>
    </location>
</feature>
<keyword evidence="2" id="KW-0175">Coiled coil</keyword>
<dbReference type="InterPro" id="IPR051465">
    <property type="entry name" value="Cell_Envelope_Struct_Comp"/>
</dbReference>
<gene>
    <name evidence="4" type="ORF">CENA302_05710</name>
</gene>
<evidence type="ECO:0000259" key="3">
    <source>
        <dbReference type="PROSITE" id="PS51272"/>
    </source>
</evidence>
<dbReference type="GO" id="GO:0016020">
    <property type="term" value="C:membrane"/>
    <property type="evidence" value="ECO:0007669"/>
    <property type="project" value="InterPro"/>
</dbReference>
<keyword evidence="1" id="KW-0732">Signal</keyword>
<reference evidence="4 5" key="1">
    <citation type="submission" date="2017-01" db="EMBL/GenBank/DDBJ databases">
        <authorList>
            <person name="Abreu V.A."/>
            <person name="Popin R.V."/>
            <person name="Rigonato J."/>
            <person name="Andreote A.P."/>
            <person name="Schaker P.C."/>
            <person name="Hoff-Risseti C."/>
            <person name="Alvarenga D.O."/>
            <person name="Varani A.M."/>
            <person name="Fiore M.F."/>
        </authorList>
    </citation>
    <scope>NUCLEOTIDE SEQUENCE [LARGE SCALE GENOMIC DNA]</scope>
    <source>
        <strain evidence="4 5">CENA302</strain>
    </source>
</reference>
<comment type="caution">
    <text evidence="4">The sequence shown here is derived from an EMBL/GenBank/DDBJ whole genome shotgun (WGS) entry which is preliminary data.</text>
</comment>
<dbReference type="EMBL" id="MTPU01000024">
    <property type="protein sequence ID" value="OPH10423.1"/>
    <property type="molecule type" value="Genomic_DNA"/>
</dbReference>
<evidence type="ECO:0000256" key="1">
    <source>
        <dbReference type="RuleBase" id="RU363072"/>
    </source>
</evidence>
<dbReference type="GO" id="GO:0015288">
    <property type="term" value="F:porin activity"/>
    <property type="evidence" value="ECO:0007669"/>
    <property type="project" value="InterPro"/>
</dbReference>
<dbReference type="InterPro" id="IPR001119">
    <property type="entry name" value="SLH_dom"/>
</dbReference>